<dbReference type="Pfam" id="PF26182">
    <property type="entry name" value="Ig_NUP210_5th"/>
    <property type="match status" value="1"/>
</dbReference>
<dbReference type="OrthoDB" id="361283at2759"/>
<protein>
    <recommendedName>
        <fullName evidence="23">Nuclear pore membrane glycoprotein 210</fullName>
    </recommendedName>
</protein>
<dbReference type="SUPFAM" id="SSF49373">
    <property type="entry name" value="Invasin/intimin cell-adhesion fragments"/>
    <property type="match status" value="1"/>
</dbReference>
<evidence type="ECO:0000259" key="16">
    <source>
        <dbReference type="Pfam" id="PF22969"/>
    </source>
</evidence>
<keyword evidence="22" id="KW-1185">Reference proteome</keyword>
<name>A0A9P0FE61_BRAAE</name>
<dbReference type="Pfam" id="PF22967">
    <property type="entry name" value="Ig_NUP210_1st"/>
    <property type="match status" value="1"/>
</dbReference>
<evidence type="ECO:0000256" key="6">
    <source>
        <dbReference type="ARBA" id="ARBA00023136"/>
    </source>
</evidence>
<dbReference type="InterPro" id="IPR008964">
    <property type="entry name" value="Invasin/intimin_cell_adhesion"/>
</dbReference>
<evidence type="ECO:0000259" key="15">
    <source>
        <dbReference type="Pfam" id="PF22967"/>
    </source>
</evidence>
<dbReference type="Pfam" id="PF24991">
    <property type="entry name" value="Ig_NUP210_4th"/>
    <property type="match status" value="1"/>
</dbReference>
<feature type="signal peptide" evidence="11">
    <location>
        <begin position="1"/>
        <end position="24"/>
    </location>
</feature>
<gene>
    <name evidence="21" type="ORF">MELIAE_LOCUS3437</name>
</gene>
<evidence type="ECO:0000256" key="8">
    <source>
        <dbReference type="ARBA" id="ARBA00023242"/>
    </source>
</evidence>
<evidence type="ECO:0000256" key="7">
    <source>
        <dbReference type="ARBA" id="ARBA00023180"/>
    </source>
</evidence>
<feature type="domain" description="NUP210 Ig-like" evidence="17">
    <location>
        <begin position="890"/>
        <end position="967"/>
    </location>
</feature>
<dbReference type="InterPro" id="IPR055099">
    <property type="entry name" value="Ig_NUP210_7th"/>
</dbReference>
<dbReference type="Pfam" id="PF26181">
    <property type="entry name" value="Ig_NUP210_13th"/>
    <property type="match status" value="1"/>
</dbReference>
<feature type="domain" description="NUP210 Ig-like" evidence="16">
    <location>
        <begin position="124"/>
        <end position="228"/>
    </location>
</feature>
<feature type="domain" description="NUP210 Ig-like" evidence="14">
    <location>
        <begin position="237"/>
        <end position="331"/>
    </location>
</feature>
<evidence type="ECO:0000256" key="5">
    <source>
        <dbReference type="ARBA" id="ARBA00022989"/>
    </source>
</evidence>
<dbReference type="InterPro" id="IPR055096">
    <property type="entry name" value="Ig_NUP210_1st"/>
</dbReference>
<evidence type="ECO:0000259" key="12">
    <source>
        <dbReference type="Pfam" id="PF22959"/>
    </source>
</evidence>
<feature type="domain" description="NUP210 Ig-like" evidence="19">
    <location>
        <begin position="1500"/>
        <end position="1556"/>
    </location>
</feature>
<evidence type="ECO:0000259" key="17">
    <source>
        <dbReference type="Pfam" id="PF24902"/>
    </source>
</evidence>
<comment type="similarity">
    <text evidence="2">Belongs to the NUP210 family.</text>
</comment>
<dbReference type="Pfam" id="PF22962">
    <property type="entry name" value="Ig_NUP210_7th"/>
    <property type="match status" value="1"/>
</dbReference>
<keyword evidence="6 10" id="KW-0472">Membrane</keyword>
<keyword evidence="4 11" id="KW-0732">Signal</keyword>
<evidence type="ECO:0000259" key="20">
    <source>
        <dbReference type="Pfam" id="PF26181"/>
    </source>
</evidence>
<feature type="domain" description="NUP210 Ig-like" evidence="15">
    <location>
        <begin position="25"/>
        <end position="115"/>
    </location>
</feature>
<dbReference type="EMBL" id="OV121133">
    <property type="protein sequence ID" value="CAH0550672.1"/>
    <property type="molecule type" value="Genomic_DNA"/>
</dbReference>
<dbReference type="Pfam" id="PF22969">
    <property type="entry name" value="Ig_NUP210_2nd"/>
    <property type="match status" value="1"/>
</dbReference>
<dbReference type="GO" id="GO:0005643">
    <property type="term" value="C:nuclear pore"/>
    <property type="evidence" value="ECO:0007669"/>
    <property type="project" value="TreeGrafter"/>
</dbReference>
<organism evidence="21 22">
    <name type="scientific">Brassicogethes aeneus</name>
    <name type="common">Rape pollen beetle</name>
    <name type="synonym">Meligethes aeneus</name>
    <dbReference type="NCBI Taxonomy" id="1431903"/>
    <lineage>
        <taxon>Eukaryota</taxon>
        <taxon>Metazoa</taxon>
        <taxon>Ecdysozoa</taxon>
        <taxon>Arthropoda</taxon>
        <taxon>Hexapoda</taxon>
        <taxon>Insecta</taxon>
        <taxon>Pterygota</taxon>
        <taxon>Neoptera</taxon>
        <taxon>Endopterygota</taxon>
        <taxon>Coleoptera</taxon>
        <taxon>Polyphaga</taxon>
        <taxon>Cucujiformia</taxon>
        <taxon>Nitidulidae</taxon>
        <taxon>Meligethinae</taxon>
        <taxon>Brassicogethes</taxon>
    </lineage>
</organism>
<evidence type="ECO:0000256" key="10">
    <source>
        <dbReference type="SAM" id="Phobius"/>
    </source>
</evidence>
<dbReference type="InterPro" id="IPR055094">
    <property type="entry name" value="NUP210_Ig15"/>
</dbReference>
<dbReference type="Pfam" id="PF22963">
    <property type="entry name" value="Ig_NUP210_3rd"/>
    <property type="match status" value="1"/>
</dbReference>
<sequence length="2010" mass="221913">MDFNIFSLKNVILNLLLIISIVNASKLNVPRALLPVFSDVSTKFLIEATEGGCYKWSTTRTDIINLTPVNENFERKCSLQVIVTTVTKEAARNIAVVLAEDVSTKQMLRCDVIVDVIKSLSITTTTRELFMEEAPEDFEIKALDDQGNEFSTLEGVEIEWNIVTLGPKKDAVLRYIKFEDSPYETPSSIADLESDNKKGYKILLEGVKSGSAKIIAKLPHEEYKEIPPCEVQLMVVANLLITPAEVYAMPGDIVPFKVFTLNNGVMTEIAIPDAQYYMESEDTTIASSIKASSKITALKEGKTRIVIQDRNIRQNDPPLKLPAATLYVVNPDYLVINVLPHKNLAILVGDQHDISIEVYSKNHNKLFCGDNIEILTEISPEFFVVKKSQNGTRISGHGMKAAVVNVQARLESIDNPSLGRFRFERPIVANAEIVIYPRIVITPSEVILPWDPTTKPKYDIDLVVKGGDGRFIWTSSDHSVGVVSQTGHVRTHSNGFFEVSAAMLRNHHNRETAKVIILPPSKLEIVEFVMEAEIGSPVYLHVALYAEKIDQYGKAIQIPYTQCQELPFKIRQSDAKFEHNRTDVQPPVGIACGNIAMVGLNVGTSKVTVTYYQDGKALEDSVSVSAYKPLELLQPKSDVVLAVGTSINLIYTGGPRPIIGRQSEHERIVVSENENVASARDLTDPASPPGEDLTVVKVVCRQLGETDIRLIVSNKPSAQHCKSRSASVTTRITCGKPRKIQLQPNFDVADDCPMDTSAGNVAIPNLRSLDIGVSVFDDCGKRFLNISSLVFVWTLTPPKSGKFASKDGTFPQNITEGTIEVADNAYQTLTTTGDFKQLLINCTLDRYNNKILSNMRIKPENPPFKDDTDKDDTVLVTSSLSLYLVDEAYIEPSSITLYNHPGNRRKLPVKQGSSFFELALSTEDVANVKYCESSKEIEIMPKRSGELTVQLKDLCLVSRPATLYVTVVAVGLIRVEMIDKVEIGKCIKCVVRLYDENDNLMEIPDRNMIGVKPIFENKIANIQQDEEDPKEPWGQGEIHYTISGVEVGDTKLTFQVATGDEDIESAPVDLQIFNPLRIHPRNGTILIKSHLQYVAKGGPQPDANIEFVVIQPPKAKVPVLEINNKGVVFGLNMGMAKVNARAVGMHPSTGQKIIYSEDTVDMYVIPLQDIKIKIPITRFQQGVFVPVWCFGTPGDISPLILGTIDNPPIIYKWEVRHSQIADFNTVSKLFGFDYKNIDKVVSSIYGLEPGKTLLHLNVTVAGAIAGKPKLDSVTFSTSIDIEVILPFKFTRPKYLMGDALIMAPFSEIPLQTNLDGTSTVIEYTLPGTGAPSTELLADASVKSNDGRIVTVSEKGLLKSYESLGHTMLIVVGTDELGLKQKISVIVDVKPIQYMTLKVRANWRVHSNTPLSYIPLGTVFTLKATFHDSIGNKFVTGPLDLKVRSSRCDLIRIAEGPEVSSVQISTVKPGVTMIKVWAEGVMNTASYIKLRVEQSVQPVFEDLTTGDIICLYAPVISEYNSPGQWRSSDSKMVFIQPELDIAFVQNKEGVVVLTHSLLSASPLQIQVLPISEIEFFMPRNLILTNGELDTVTRIPLVLHSDKSVGMKTNNLIAGWRCRTDVRVLVRPTIFQCFAKFSNETIETKPEEIFNISNSFVPETGSYACKFVSLGVYDKDIAVLDTDVLMWVVTSDETMTSEILTVKFAPQVYHPSEILIGEGESTTTFELVGLPHVLSQISVEPADSSILYIDQGTMENPTTVKYEVQLIDYHWRIASLEDAMGIHIKSPMTKQDIKIIVKVVGGIASLSCQSGRSPIFNFLFLYKNALLMCLAMLLVFLVTFYFYSHYMQPVVCVNVTGNGGNSCAANMTMDRPRSLNSNRMGSPNNWDRSLVRSSSNVYAPNKFAANAPTHSCAANAAKHACSANASALGNSFNSPNCSALCSANYSPMQRRTVPGSSFVSPNQSNISRCSNASQCQKLNCSCNANTSREPVYGDPSSFYTGSPEIRRNRRGM</sequence>
<evidence type="ECO:0000313" key="21">
    <source>
        <dbReference type="EMBL" id="CAH0550672.1"/>
    </source>
</evidence>
<accession>A0A9P0FE61</accession>
<dbReference type="InterPro" id="IPR056899">
    <property type="entry name" value="Ig_NUP210_9th"/>
</dbReference>
<evidence type="ECO:0000259" key="13">
    <source>
        <dbReference type="Pfam" id="PF22962"/>
    </source>
</evidence>
<keyword evidence="3 10" id="KW-0812">Transmembrane</keyword>
<evidence type="ECO:0000256" key="4">
    <source>
        <dbReference type="ARBA" id="ARBA00022729"/>
    </source>
</evidence>
<feature type="domain" description="NUP210 fourth Ig-like" evidence="18">
    <location>
        <begin position="348"/>
        <end position="414"/>
    </location>
</feature>
<keyword evidence="8" id="KW-0539">Nucleus</keyword>
<feature type="domain" description="NUP210 Ig-like" evidence="12">
    <location>
        <begin position="1391"/>
        <end position="1491"/>
    </location>
</feature>
<feature type="domain" description="NUP210 Ig-like" evidence="20">
    <location>
        <begin position="1167"/>
        <end position="1283"/>
    </location>
</feature>
<dbReference type="InterPro" id="IPR058779">
    <property type="entry name" value="Ig_NUP210_13th"/>
</dbReference>
<proteinExistence type="inferred from homology"/>
<feature type="chain" id="PRO_5040151143" description="Nuclear pore membrane glycoprotein 210" evidence="11">
    <location>
        <begin position="25"/>
        <end position="2010"/>
    </location>
</feature>
<evidence type="ECO:0000259" key="14">
    <source>
        <dbReference type="Pfam" id="PF22963"/>
    </source>
</evidence>
<dbReference type="InterPro" id="IPR057586">
    <property type="entry name" value="Ig_NUP210_16th"/>
</dbReference>
<evidence type="ECO:0000313" key="22">
    <source>
        <dbReference type="Proteomes" id="UP001154078"/>
    </source>
</evidence>
<dbReference type="Pfam" id="PF24902">
    <property type="entry name" value="Ig_NUP210_9th"/>
    <property type="match status" value="1"/>
</dbReference>
<evidence type="ECO:0000259" key="18">
    <source>
        <dbReference type="Pfam" id="PF24991"/>
    </source>
</evidence>
<keyword evidence="7" id="KW-0325">Glycoprotein</keyword>
<keyword evidence="5 10" id="KW-1133">Transmembrane helix</keyword>
<dbReference type="InterPro" id="IPR055098">
    <property type="entry name" value="Ig_NUP210_3rd"/>
</dbReference>
<evidence type="ECO:0000256" key="2">
    <source>
        <dbReference type="ARBA" id="ARBA00007313"/>
    </source>
</evidence>
<evidence type="ECO:0008006" key="23">
    <source>
        <dbReference type="Google" id="ProtNLM"/>
    </source>
</evidence>
<dbReference type="InterPro" id="IPR056897">
    <property type="entry name" value="Ig_NUP210_4th"/>
</dbReference>
<feature type="domain" description="NUP210 Ig-like" evidence="13">
    <location>
        <begin position="633"/>
        <end position="735"/>
    </location>
</feature>
<dbReference type="InterPro" id="IPR055097">
    <property type="entry name" value="Ig_NUP210_2nd"/>
</dbReference>
<reference evidence="21" key="1">
    <citation type="submission" date="2021-12" db="EMBL/GenBank/DDBJ databases">
        <authorList>
            <person name="King R."/>
        </authorList>
    </citation>
    <scope>NUCLEOTIDE SEQUENCE</scope>
</reference>
<evidence type="ECO:0000256" key="3">
    <source>
        <dbReference type="ARBA" id="ARBA00022692"/>
    </source>
</evidence>
<dbReference type="Proteomes" id="UP001154078">
    <property type="component" value="Chromosome 2"/>
</dbReference>
<comment type="subcellular location">
    <subcellularLocation>
        <location evidence="1">Nucleus membrane</location>
        <topology evidence="1">Single-pass membrane protein</topology>
    </subcellularLocation>
</comment>
<dbReference type="Pfam" id="PF25354">
    <property type="entry name" value="Ig_NUP210_16th"/>
    <property type="match status" value="1"/>
</dbReference>
<dbReference type="PANTHER" id="PTHR23019">
    <property type="entry name" value="NUCLEAR PORE MEMBRANE GLYCOPROTEIN GP210-RELATED"/>
    <property type="match status" value="1"/>
</dbReference>
<dbReference type="InterPro" id="IPR045197">
    <property type="entry name" value="NUP210-like"/>
</dbReference>
<dbReference type="PANTHER" id="PTHR23019:SF0">
    <property type="entry name" value="NUCLEAR PORE MEMBRANE GLYCOPROTEIN 210"/>
    <property type="match status" value="1"/>
</dbReference>
<dbReference type="Pfam" id="PF22959">
    <property type="entry name" value="Ig_NUP210_15th"/>
    <property type="match status" value="1"/>
</dbReference>
<evidence type="ECO:0000259" key="19">
    <source>
        <dbReference type="Pfam" id="PF25354"/>
    </source>
</evidence>
<evidence type="ECO:0000256" key="1">
    <source>
        <dbReference type="ARBA" id="ARBA00004590"/>
    </source>
</evidence>
<evidence type="ECO:0000256" key="11">
    <source>
        <dbReference type="SAM" id="SignalP"/>
    </source>
</evidence>
<evidence type="ECO:0000256" key="9">
    <source>
        <dbReference type="SAM" id="MobiDB-lite"/>
    </source>
</evidence>
<dbReference type="GO" id="GO:0031965">
    <property type="term" value="C:nuclear membrane"/>
    <property type="evidence" value="ECO:0007669"/>
    <property type="project" value="UniProtKB-SubCell"/>
</dbReference>
<feature type="transmembrane region" description="Helical" evidence="10">
    <location>
        <begin position="1818"/>
        <end position="1841"/>
    </location>
</feature>
<feature type="region of interest" description="Disordered" evidence="9">
    <location>
        <begin position="1991"/>
        <end position="2010"/>
    </location>
</feature>